<evidence type="ECO:0000256" key="3">
    <source>
        <dbReference type="ARBA" id="ARBA00022801"/>
    </source>
</evidence>
<evidence type="ECO:0000313" key="6">
    <source>
        <dbReference type="Proteomes" id="UP001280121"/>
    </source>
</evidence>
<reference evidence="5" key="1">
    <citation type="journal article" date="2023" name="Plant J.">
        <title>Genome sequences and population genomics provide insights into the demographic history, inbreeding, and mutation load of two 'living fossil' tree species of Dipteronia.</title>
        <authorList>
            <person name="Feng Y."/>
            <person name="Comes H.P."/>
            <person name="Chen J."/>
            <person name="Zhu S."/>
            <person name="Lu R."/>
            <person name="Zhang X."/>
            <person name="Li P."/>
            <person name="Qiu J."/>
            <person name="Olsen K.M."/>
            <person name="Qiu Y."/>
        </authorList>
    </citation>
    <scope>NUCLEOTIDE SEQUENCE</scope>
    <source>
        <strain evidence="5">KIB01</strain>
    </source>
</reference>
<dbReference type="GO" id="GO:0006508">
    <property type="term" value="P:proteolysis"/>
    <property type="evidence" value="ECO:0007669"/>
    <property type="project" value="UniProtKB-KW"/>
</dbReference>
<keyword evidence="3" id="KW-0378">Hydrolase</keyword>
<protein>
    <recommendedName>
        <fullName evidence="4">Ubiquitin-like protease family profile domain-containing protein</fullName>
    </recommendedName>
</protein>
<gene>
    <name evidence="5" type="ORF">Ddye_004347</name>
</gene>
<dbReference type="AlphaFoldDB" id="A0AAE0CX94"/>
<organism evidence="5 6">
    <name type="scientific">Dipteronia dyeriana</name>
    <dbReference type="NCBI Taxonomy" id="168575"/>
    <lineage>
        <taxon>Eukaryota</taxon>
        <taxon>Viridiplantae</taxon>
        <taxon>Streptophyta</taxon>
        <taxon>Embryophyta</taxon>
        <taxon>Tracheophyta</taxon>
        <taxon>Spermatophyta</taxon>
        <taxon>Magnoliopsida</taxon>
        <taxon>eudicotyledons</taxon>
        <taxon>Gunneridae</taxon>
        <taxon>Pentapetalae</taxon>
        <taxon>rosids</taxon>
        <taxon>malvids</taxon>
        <taxon>Sapindales</taxon>
        <taxon>Sapindaceae</taxon>
        <taxon>Hippocastanoideae</taxon>
        <taxon>Acereae</taxon>
        <taxon>Dipteronia</taxon>
    </lineage>
</organism>
<name>A0AAE0CX94_9ROSI</name>
<dbReference type="InterPro" id="IPR003653">
    <property type="entry name" value="Peptidase_C48_C"/>
</dbReference>
<accession>A0AAE0CX94</accession>
<feature type="domain" description="Ubiquitin-like protease family profile" evidence="4">
    <location>
        <begin position="33"/>
        <end position="99"/>
    </location>
</feature>
<evidence type="ECO:0000256" key="1">
    <source>
        <dbReference type="ARBA" id="ARBA00005234"/>
    </source>
</evidence>
<dbReference type="Gene3D" id="3.40.395.10">
    <property type="entry name" value="Adenoviral Proteinase, Chain A"/>
    <property type="match status" value="1"/>
</dbReference>
<keyword evidence="6" id="KW-1185">Reference proteome</keyword>
<dbReference type="Pfam" id="PF02902">
    <property type="entry name" value="Peptidase_C48"/>
    <property type="match status" value="1"/>
</dbReference>
<proteinExistence type="inferred from homology"/>
<comment type="similarity">
    <text evidence="1">Belongs to the peptidase C48 family.</text>
</comment>
<evidence type="ECO:0000256" key="2">
    <source>
        <dbReference type="ARBA" id="ARBA00022670"/>
    </source>
</evidence>
<dbReference type="GO" id="GO:0008234">
    <property type="term" value="F:cysteine-type peptidase activity"/>
    <property type="evidence" value="ECO:0007669"/>
    <property type="project" value="InterPro"/>
</dbReference>
<evidence type="ECO:0000259" key="4">
    <source>
        <dbReference type="Pfam" id="PF02902"/>
    </source>
</evidence>
<dbReference type="Proteomes" id="UP001280121">
    <property type="component" value="Unassembled WGS sequence"/>
</dbReference>
<dbReference type="EMBL" id="JANJYI010000001">
    <property type="protein sequence ID" value="KAK2665773.1"/>
    <property type="molecule type" value="Genomic_DNA"/>
</dbReference>
<evidence type="ECO:0000313" key="5">
    <source>
        <dbReference type="EMBL" id="KAK2665773.1"/>
    </source>
</evidence>
<keyword evidence="2" id="KW-0645">Protease</keyword>
<comment type="caution">
    <text evidence="5">The sequence shown here is derived from an EMBL/GenBank/DDBJ whole genome shotgun (WGS) entry which is preliminary data.</text>
</comment>
<dbReference type="InterPro" id="IPR038765">
    <property type="entry name" value="Papain-like_cys_pep_sf"/>
</dbReference>
<sequence>MFIVDPWRQDVTVNIRKQQAGFYTDQSPDRETFPKKNKLFSVSVVSTTSVPQQKKSGNCGPHMLRLIKYILADRKDFDWSEDDMEIIGEKMAVEIFSISRPV</sequence>
<dbReference type="SUPFAM" id="SSF54001">
    <property type="entry name" value="Cysteine proteinases"/>
    <property type="match status" value="1"/>
</dbReference>